<dbReference type="HOGENOM" id="CLU_046693_2_1_10"/>
<dbReference type="eggNOG" id="COG1106">
    <property type="taxonomic scope" value="Bacteria"/>
</dbReference>
<evidence type="ECO:0000313" key="2">
    <source>
        <dbReference type="EMBL" id="EIJ40543.1"/>
    </source>
</evidence>
<feature type="domain" description="ATPase AAA-type core" evidence="1">
    <location>
        <begin position="268"/>
        <end position="380"/>
    </location>
</feature>
<dbReference type="OrthoDB" id="9809324at2"/>
<dbReference type="GO" id="GO:0005524">
    <property type="term" value="F:ATP binding"/>
    <property type="evidence" value="ECO:0007669"/>
    <property type="project" value="InterPro"/>
</dbReference>
<name>I3CAA0_9FLAO</name>
<dbReference type="STRING" id="926559.JoomaDRAFT_3607"/>
<proteinExistence type="predicted"/>
<dbReference type="PANTHER" id="PTHR40396">
    <property type="entry name" value="ATPASE-LIKE PROTEIN"/>
    <property type="match status" value="1"/>
</dbReference>
<keyword evidence="3" id="KW-1185">Reference proteome</keyword>
<dbReference type="EMBL" id="JH651379">
    <property type="protein sequence ID" value="EIJ40543.1"/>
    <property type="molecule type" value="Genomic_DNA"/>
</dbReference>
<dbReference type="Proteomes" id="UP000004690">
    <property type="component" value="Unassembled WGS sequence"/>
</dbReference>
<dbReference type="SUPFAM" id="SSF52540">
    <property type="entry name" value="P-loop containing nucleoside triphosphate hydrolases"/>
    <property type="match status" value="1"/>
</dbReference>
<evidence type="ECO:0000313" key="3">
    <source>
        <dbReference type="Proteomes" id="UP000004690"/>
    </source>
</evidence>
<gene>
    <name evidence="2" type="ORF">JoomaDRAFT_3607</name>
</gene>
<protein>
    <submittedName>
        <fullName evidence="2">Putative ATPase</fullName>
    </submittedName>
</protein>
<sequence length="447" mass="51568">MLLRYNISNFLSFNNSTEFNLFTGDFRRFDNHVHKYKNIDILKLSAIYGANASGKSNLVDSLDYLRSCVMEGKAIKFESSIFKSNKGKPSSFEIEFLTNEKIYIYGVKVYKGEIINEYLYNSNIGKEDKLIFDRTVSKKGVSKIDINESLVKTQKSKILKEHYEKKVKSEELFLSEISEIELGKLSVEAEIVTDWILSMQIIFPNSKPKYLLTELMDKNSFMDFTKDMLCSFDTGIKDLHIKSFDLKKYFGEDDKDFTDEIISELEKNLDSNVHLGVDMIATLENKKAILKKLYIEHTGFGVDNLFSLSEESDGTKRLIEFMSMLYSLIVSDESPSVFVIDEIGRSIHPSLLKGFLTKLSSEKDIKGQLIFTTHESNLLDLNMLRPDEIWFAEKNKKTGNTEFKTLAEFKKIRTDLDIRKGYLNRRFGGIPMLANFEDLNWTEYASN</sequence>
<accession>I3CAA0</accession>
<feature type="domain" description="ATPase AAA-type core" evidence="1">
    <location>
        <begin position="45"/>
        <end position="161"/>
    </location>
</feature>
<dbReference type="Pfam" id="PF13304">
    <property type="entry name" value="AAA_21"/>
    <property type="match status" value="2"/>
</dbReference>
<dbReference type="AlphaFoldDB" id="I3CAA0"/>
<dbReference type="GO" id="GO:0016887">
    <property type="term" value="F:ATP hydrolysis activity"/>
    <property type="evidence" value="ECO:0007669"/>
    <property type="project" value="InterPro"/>
</dbReference>
<dbReference type="InterPro" id="IPR027417">
    <property type="entry name" value="P-loop_NTPase"/>
</dbReference>
<evidence type="ECO:0000259" key="1">
    <source>
        <dbReference type="Pfam" id="PF13304"/>
    </source>
</evidence>
<dbReference type="RefSeq" id="WP_008614919.1">
    <property type="nucleotide sequence ID" value="NZ_JH651379.1"/>
</dbReference>
<dbReference type="Gene3D" id="3.40.50.300">
    <property type="entry name" value="P-loop containing nucleotide triphosphate hydrolases"/>
    <property type="match status" value="1"/>
</dbReference>
<dbReference type="InterPro" id="IPR003959">
    <property type="entry name" value="ATPase_AAA_core"/>
</dbReference>
<organism evidence="2 3">
    <name type="scientific">Galbibacter orientalis DSM 19592</name>
    <dbReference type="NCBI Taxonomy" id="926559"/>
    <lineage>
        <taxon>Bacteria</taxon>
        <taxon>Pseudomonadati</taxon>
        <taxon>Bacteroidota</taxon>
        <taxon>Flavobacteriia</taxon>
        <taxon>Flavobacteriales</taxon>
        <taxon>Flavobacteriaceae</taxon>
        <taxon>Galbibacter</taxon>
    </lineage>
</organism>
<dbReference type="PANTHER" id="PTHR40396:SF1">
    <property type="entry name" value="ATPASE AAA-TYPE CORE DOMAIN-CONTAINING PROTEIN"/>
    <property type="match status" value="1"/>
</dbReference>
<reference evidence="2 3" key="1">
    <citation type="submission" date="2012-02" db="EMBL/GenBank/DDBJ databases">
        <title>Improved High-Quality Draft genome of Joostella marina DSM 19592.</title>
        <authorList>
            <consortium name="US DOE Joint Genome Institute (JGI-PGF)"/>
            <person name="Lucas S."/>
            <person name="Copeland A."/>
            <person name="Lapidus A."/>
            <person name="Bruce D."/>
            <person name="Goodwin L."/>
            <person name="Pitluck S."/>
            <person name="Peters L."/>
            <person name="Chertkov O."/>
            <person name="Ovchinnikova G."/>
            <person name="Kyrpides N."/>
            <person name="Mavromatis K."/>
            <person name="Detter J.C."/>
            <person name="Han C."/>
            <person name="Land M."/>
            <person name="Hauser L."/>
            <person name="Markowitz V."/>
            <person name="Cheng J.-F."/>
            <person name="Hugenholtz P."/>
            <person name="Woyke T."/>
            <person name="Wu D."/>
            <person name="Tindall B."/>
            <person name="Brambilla E."/>
            <person name="Klenk H.-P."/>
            <person name="Eisen J.A."/>
        </authorList>
    </citation>
    <scope>NUCLEOTIDE SEQUENCE [LARGE SCALE GENOMIC DNA]</scope>
    <source>
        <strain evidence="2 3">DSM 19592</strain>
    </source>
</reference>